<evidence type="ECO:0000313" key="8">
    <source>
        <dbReference type="EMBL" id="RUQ28803.1"/>
    </source>
</evidence>
<feature type="domain" description="FAD dependent oxidoreductase" evidence="7">
    <location>
        <begin position="7"/>
        <end position="347"/>
    </location>
</feature>
<dbReference type="InterPro" id="IPR012727">
    <property type="entry name" value="Gly_oxidase_ThiO"/>
</dbReference>
<dbReference type="PANTHER" id="PTHR13847:SF289">
    <property type="entry name" value="GLYCINE OXIDASE"/>
    <property type="match status" value="1"/>
</dbReference>
<dbReference type="SUPFAM" id="SSF51905">
    <property type="entry name" value="FAD/NAD(P)-binding domain"/>
    <property type="match status" value="1"/>
</dbReference>
<dbReference type="EC" id="1.4.3.19" evidence="5"/>
<dbReference type="Gene3D" id="3.50.50.60">
    <property type="entry name" value="FAD/NAD(P)-binding domain"/>
    <property type="match status" value="1"/>
</dbReference>
<keyword evidence="6" id="KW-0812">Transmembrane</keyword>
<dbReference type="GO" id="GO:0009229">
    <property type="term" value="P:thiamine diphosphate biosynthetic process"/>
    <property type="evidence" value="ECO:0007669"/>
    <property type="project" value="UniProtKB-UniPathway"/>
</dbReference>
<reference evidence="8 9" key="1">
    <citation type="submission" date="2018-12" db="EMBL/GenBank/DDBJ databases">
        <title>Bacillus chawlae sp. nov., Bacillus glennii sp. nov., and Bacillus saganii sp. nov. Isolated from the Vehicle Assembly Building at Kennedy Space Center where the Viking Spacecraft were Assembled.</title>
        <authorList>
            <person name="Seuylemezian A."/>
            <person name="Vaishampayan P."/>
        </authorList>
    </citation>
    <scope>NUCLEOTIDE SEQUENCE [LARGE SCALE GENOMIC DNA]</scope>
    <source>
        <strain evidence="8 9">L5</strain>
    </source>
</reference>
<gene>
    <name evidence="8" type="primary">thiO</name>
    <name evidence="8" type="ORF">ELQ35_11170</name>
</gene>
<dbReference type="Proteomes" id="UP000267430">
    <property type="component" value="Unassembled WGS sequence"/>
</dbReference>
<dbReference type="UniPathway" id="UPA00060"/>
<dbReference type="SUPFAM" id="SSF54373">
    <property type="entry name" value="FAD-linked reductases, C-terminal domain"/>
    <property type="match status" value="1"/>
</dbReference>
<sequence>MKKTKFDVVVIGGGIIGCSIAYYLAKEKIDVAVLESRQIGSRATSAAAGMLGAHSETDNDHEIFYPFARSSQLEYPRLQEEIKELSGIDIEMQQGGIFKLVYSESEKNQLKSALSLPTVEWYEAEEVRKQEATVSPDIIGAAYIRDDVHVLPASVCRGFSKSAQTLGATILEYTHVLDIQKKDSTYVTKTTSGNLESQLVVVANGVWSSSFFTQLGLQHQLVPVKGECLSVYDERITLKHTLFHDHCYIVTRNDGRLVIGATMVEDDWSENPTLAGIESLIAKAKTMLPAVTGMKVESFWAGLRPQTLDQNPFIGHHPDQEGILFATGHFRNGILLAPATGQMIRDLILKKEVKKEWVEAFKVDRGMHALV</sequence>
<keyword evidence="6" id="KW-0472">Membrane</keyword>
<dbReference type="InterPro" id="IPR006076">
    <property type="entry name" value="FAD-dep_OxRdtase"/>
</dbReference>
<keyword evidence="9" id="KW-1185">Reference proteome</keyword>
<dbReference type="PROSITE" id="PS51257">
    <property type="entry name" value="PROKAR_LIPOPROTEIN"/>
    <property type="match status" value="1"/>
</dbReference>
<dbReference type="InterPro" id="IPR036188">
    <property type="entry name" value="FAD/NAD-bd_sf"/>
</dbReference>
<dbReference type="OrthoDB" id="9794226at2"/>
<dbReference type="GO" id="GO:0005737">
    <property type="term" value="C:cytoplasm"/>
    <property type="evidence" value="ECO:0007669"/>
    <property type="project" value="TreeGrafter"/>
</dbReference>
<evidence type="ECO:0000313" key="9">
    <source>
        <dbReference type="Proteomes" id="UP000267430"/>
    </source>
</evidence>
<comment type="catalytic activity">
    <reaction evidence="4">
        <text>glycine + O2 + H2O = glyoxylate + H2O2 + NH4(+)</text>
        <dbReference type="Rhea" id="RHEA:11532"/>
        <dbReference type="ChEBI" id="CHEBI:15377"/>
        <dbReference type="ChEBI" id="CHEBI:15379"/>
        <dbReference type="ChEBI" id="CHEBI:16240"/>
        <dbReference type="ChEBI" id="CHEBI:28938"/>
        <dbReference type="ChEBI" id="CHEBI:36655"/>
        <dbReference type="ChEBI" id="CHEBI:57305"/>
        <dbReference type="EC" id="1.4.3.19"/>
    </reaction>
</comment>
<dbReference type="NCBIfam" id="TIGR02352">
    <property type="entry name" value="thiamin_ThiO"/>
    <property type="match status" value="1"/>
</dbReference>
<keyword evidence="2" id="KW-0784">Thiamine biosynthesis</keyword>
<dbReference type="RefSeq" id="WP_126864911.1">
    <property type="nucleotide sequence ID" value="NZ_JAUSTX010000015.1"/>
</dbReference>
<feature type="transmembrane region" description="Helical" evidence="6">
    <location>
        <begin position="7"/>
        <end position="25"/>
    </location>
</feature>
<evidence type="ECO:0000259" key="7">
    <source>
        <dbReference type="Pfam" id="PF01266"/>
    </source>
</evidence>
<keyword evidence="3 8" id="KW-0560">Oxidoreductase</keyword>
<dbReference type="GO" id="GO:0050660">
    <property type="term" value="F:flavin adenine dinucleotide binding"/>
    <property type="evidence" value="ECO:0007669"/>
    <property type="project" value="InterPro"/>
</dbReference>
<dbReference type="Gene3D" id="3.30.9.10">
    <property type="entry name" value="D-Amino Acid Oxidase, subunit A, domain 2"/>
    <property type="match status" value="1"/>
</dbReference>
<dbReference type="PANTHER" id="PTHR13847">
    <property type="entry name" value="SARCOSINE DEHYDROGENASE-RELATED"/>
    <property type="match status" value="1"/>
</dbReference>
<evidence type="ECO:0000256" key="1">
    <source>
        <dbReference type="ARBA" id="ARBA00004948"/>
    </source>
</evidence>
<dbReference type="EMBL" id="RYZZ01000014">
    <property type="protein sequence ID" value="RUQ28803.1"/>
    <property type="molecule type" value="Genomic_DNA"/>
</dbReference>
<evidence type="ECO:0000256" key="5">
    <source>
        <dbReference type="ARBA" id="ARBA00050018"/>
    </source>
</evidence>
<proteinExistence type="predicted"/>
<accession>A0A433HKU1</accession>
<evidence type="ECO:0000256" key="6">
    <source>
        <dbReference type="SAM" id="Phobius"/>
    </source>
</evidence>
<evidence type="ECO:0000256" key="4">
    <source>
        <dbReference type="ARBA" id="ARBA00049872"/>
    </source>
</evidence>
<dbReference type="GO" id="GO:0009228">
    <property type="term" value="P:thiamine biosynthetic process"/>
    <property type="evidence" value="ECO:0007669"/>
    <property type="project" value="UniProtKB-KW"/>
</dbReference>
<keyword evidence="6" id="KW-1133">Transmembrane helix</keyword>
<dbReference type="Pfam" id="PF01266">
    <property type="entry name" value="DAO"/>
    <property type="match status" value="1"/>
</dbReference>
<comment type="pathway">
    <text evidence="1">Cofactor biosynthesis; thiamine diphosphate biosynthesis.</text>
</comment>
<evidence type="ECO:0000256" key="2">
    <source>
        <dbReference type="ARBA" id="ARBA00022977"/>
    </source>
</evidence>
<protein>
    <recommendedName>
        <fullName evidence="5">glycine oxidase</fullName>
        <ecNumber evidence="5">1.4.3.19</ecNumber>
    </recommendedName>
</protein>
<evidence type="ECO:0000256" key="3">
    <source>
        <dbReference type="ARBA" id="ARBA00023002"/>
    </source>
</evidence>
<name>A0A433HKU1_9BACI</name>
<dbReference type="GO" id="GO:0043799">
    <property type="term" value="F:glycine oxidase activity"/>
    <property type="evidence" value="ECO:0007669"/>
    <property type="project" value="UniProtKB-EC"/>
</dbReference>
<dbReference type="AlphaFoldDB" id="A0A433HKU1"/>
<organism evidence="8 9">
    <name type="scientific">Peribacillus cavernae</name>
    <dbReference type="NCBI Taxonomy" id="1674310"/>
    <lineage>
        <taxon>Bacteria</taxon>
        <taxon>Bacillati</taxon>
        <taxon>Bacillota</taxon>
        <taxon>Bacilli</taxon>
        <taxon>Bacillales</taxon>
        <taxon>Bacillaceae</taxon>
        <taxon>Peribacillus</taxon>
    </lineage>
</organism>
<comment type="caution">
    <text evidence="8">The sequence shown here is derived from an EMBL/GenBank/DDBJ whole genome shotgun (WGS) entry which is preliminary data.</text>
</comment>